<dbReference type="eggNOG" id="COG0204">
    <property type="taxonomic scope" value="Bacteria"/>
</dbReference>
<dbReference type="CDD" id="cd07989">
    <property type="entry name" value="LPLAT_AGPAT-like"/>
    <property type="match status" value="1"/>
</dbReference>
<evidence type="ECO:0000256" key="1">
    <source>
        <dbReference type="ARBA" id="ARBA00005189"/>
    </source>
</evidence>
<evidence type="ECO:0000256" key="4">
    <source>
        <dbReference type="SAM" id="Phobius"/>
    </source>
</evidence>
<dbReference type="SMART" id="SM00563">
    <property type="entry name" value="PlsC"/>
    <property type="match status" value="1"/>
</dbReference>
<dbReference type="GO" id="GO:0006654">
    <property type="term" value="P:phosphatidic acid biosynthetic process"/>
    <property type="evidence" value="ECO:0007669"/>
    <property type="project" value="TreeGrafter"/>
</dbReference>
<proteinExistence type="predicted"/>
<dbReference type="STRING" id="929556.Solca_2100"/>
<dbReference type="EMBL" id="CP003349">
    <property type="protein sequence ID" value="AFD07154.1"/>
    <property type="molecule type" value="Genomic_DNA"/>
</dbReference>
<evidence type="ECO:0000256" key="3">
    <source>
        <dbReference type="ARBA" id="ARBA00023315"/>
    </source>
</evidence>
<dbReference type="InterPro" id="IPR002123">
    <property type="entry name" value="Plipid/glycerol_acylTrfase"/>
</dbReference>
<dbReference type="SUPFAM" id="SSF69593">
    <property type="entry name" value="Glycerol-3-phosphate (1)-acyltransferase"/>
    <property type="match status" value="1"/>
</dbReference>
<gene>
    <name evidence="6" type="ordered locus">Solca_2100</name>
</gene>
<dbReference type="PANTHER" id="PTHR10434:SF11">
    <property type="entry name" value="1-ACYL-SN-GLYCEROL-3-PHOSPHATE ACYLTRANSFERASE"/>
    <property type="match status" value="1"/>
</dbReference>
<keyword evidence="4" id="KW-0812">Transmembrane</keyword>
<dbReference type="KEGG" id="scn:Solca_2100"/>
<evidence type="ECO:0000313" key="6">
    <source>
        <dbReference type="EMBL" id="AFD07154.1"/>
    </source>
</evidence>
<dbReference type="Proteomes" id="UP000007590">
    <property type="component" value="Chromosome"/>
</dbReference>
<dbReference type="Pfam" id="PF01553">
    <property type="entry name" value="Acyltransferase"/>
    <property type="match status" value="1"/>
</dbReference>
<dbReference type="HOGENOM" id="CLU_027938_6_2_10"/>
<keyword evidence="4" id="KW-1133">Transmembrane helix</keyword>
<protein>
    <submittedName>
        <fullName evidence="6">1-acyl-sn-glycerol-3-phosphate acyltransferase</fullName>
    </submittedName>
</protein>
<keyword evidence="3 6" id="KW-0012">Acyltransferase</keyword>
<organism evidence="6 7">
    <name type="scientific">Solitalea canadensis (strain ATCC 29591 / DSM 3403 / JCM 21819 / LMG 8368 / NBRC 15130 / NCIMB 12057 / USAM 9D)</name>
    <name type="common">Flexibacter canadensis</name>
    <dbReference type="NCBI Taxonomy" id="929556"/>
    <lineage>
        <taxon>Bacteria</taxon>
        <taxon>Pseudomonadati</taxon>
        <taxon>Bacteroidota</taxon>
        <taxon>Sphingobacteriia</taxon>
        <taxon>Sphingobacteriales</taxon>
        <taxon>Sphingobacteriaceae</taxon>
        <taxon>Solitalea</taxon>
    </lineage>
</organism>
<accession>H8KR08</accession>
<reference evidence="6" key="1">
    <citation type="submission" date="2012-02" db="EMBL/GenBank/DDBJ databases">
        <title>The complete genome of Solitalea canadensis DSM 3403.</title>
        <authorList>
            <consortium name="US DOE Joint Genome Institute (JGI-PGF)"/>
            <person name="Lucas S."/>
            <person name="Copeland A."/>
            <person name="Lapidus A."/>
            <person name="Glavina del Rio T."/>
            <person name="Dalin E."/>
            <person name="Tice H."/>
            <person name="Bruce D."/>
            <person name="Goodwin L."/>
            <person name="Pitluck S."/>
            <person name="Peters L."/>
            <person name="Ovchinnikova G."/>
            <person name="Lu M."/>
            <person name="Kyrpides N."/>
            <person name="Mavromatis K."/>
            <person name="Ivanova N."/>
            <person name="Brettin T."/>
            <person name="Detter J.C."/>
            <person name="Han C."/>
            <person name="Larimer F."/>
            <person name="Land M."/>
            <person name="Hauser L."/>
            <person name="Markowitz V."/>
            <person name="Cheng J.-F."/>
            <person name="Hugenholtz P."/>
            <person name="Woyke T."/>
            <person name="Wu D."/>
            <person name="Spring S."/>
            <person name="Schroeder M."/>
            <person name="Kopitz M."/>
            <person name="Brambilla E."/>
            <person name="Klenk H.-P."/>
            <person name="Eisen J.A."/>
        </authorList>
    </citation>
    <scope>NUCLEOTIDE SEQUENCE</scope>
    <source>
        <strain evidence="6">DSM 3403</strain>
    </source>
</reference>
<keyword evidence="7" id="KW-1185">Reference proteome</keyword>
<dbReference type="OrthoDB" id="9803035at2"/>
<dbReference type="GO" id="GO:0003841">
    <property type="term" value="F:1-acylglycerol-3-phosphate O-acyltransferase activity"/>
    <property type="evidence" value="ECO:0007669"/>
    <property type="project" value="TreeGrafter"/>
</dbReference>
<feature type="domain" description="Phospholipid/glycerol acyltransferase" evidence="5">
    <location>
        <begin position="74"/>
        <end position="189"/>
    </location>
</feature>
<evidence type="ECO:0000256" key="2">
    <source>
        <dbReference type="ARBA" id="ARBA00022679"/>
    </source>
</evidence>
<keyword evidence="4" id="KW-0472">Membrane</keyword>
<name>H8KR08_SOLCM</name>
<evidence type="ECO:0000259" key="5">
    <source>
        <dbReference type="SMART" id="SM00563"/>
    </source>
</evidence>
<sequence>MKILLRKLHLYYYLSLTVLVYYFLYPIFYYTSRKPKRYRVLNFFRKINAAVPLLLSGMLWRIHAEHTLTKDGVYVYCPNHTSFLDSPLLLILCNGNHHFIGKEELLKVPVLKLFFKTIDITVKRESKLSSYRAFKRASENIENGMSLVIFPEGGILERYPPQLHHFKNGAFRLAIEKQVPVIPITLANVWELFFDDGKLYGSRPGVIDIFVHKPIETIGLTPDDDEMLKNQVYHVINGKIKDYEDRQKRSRKDSALSPVRR</sequence>
<dbReference type="AlphaFoldDB" id="H8KR08"/>
<evidence type="ECO:0000313" key="7">
    <source>
        <dbReference type="Proteomes" id="UP000007590"/>
    </source>
</evidence>
<keyword evidence="2 6" id="KW-0808">Transferase</keyword>
<feature type="transmembrane region" description="Helical" evidence="4">
    <location>
        <begin position="12"/>
        <end position="31"/>
    </location>
</feature>
<comment type="pathway">
    <text evidence="1">Lipid metabolism.</text>
</comment>
<dbReference type="PANTHER" id="PTHR10434">
    <property type="entry name" value="1-ACYL-SN-GLYCEROL-3-PHOSPHATE ACYLTRANSFERASE"/>
    <property type="match status" value="1"/>
</dbReference>